<evidence type="ECO:0000313" key="1">
    <source>
        <dbReference type="EMBL" id="CAJ0855548.1"/>
    </source>
</evidence>
<organism evidence="2">
    <name type="scientific">freshwater sediment metagenome</name>
    <dbReference type="NCBI Taxonomy" id="556182"/>
    <lineage>
        <taxon>unclassified sequences</taxon>
        <taxon>metagenomes</taxon>
        <taxon>ecological metagenomes</taxon>
    </lineage>
</organism>
<dbReference type="InterPro" id="IPR010921">
    <property type="entry name" value="Trp_repressor/repl_initiator"/>
</dbReference>
<dbReference type="InterPro" id="IPR002514">
    <property type="entry name" value="Transposase_8"/>
</dbReference>
<gene>
    <name evidence="1" type="ORF">AMST5_00843</name>
    <name evidence="2" type="ORF">AMST5_00863</name>
</gene>
<dbReference type="EMBL" id="OY288114">
    <property type="protein sequence ID" value="CAJ0855548.1"/>
    <property type="molecule type" value="Genomic_DNA"/>
</dbReference>
<proteinExistence type="predicted"/>
<dbReference type="NCBIfam" id="NF047595">
    <property type="entry name" value="IS66_ISRel24_TnpA"/>
    <property type="match status" value="1"/>
</dbReference>
<dbReference type="AlphaFoldDB" id="A0AA48LXN8"/>
<dbReference type="PANTHER" id="PTHR37936:SF3">
    <property type="entry name" value="TRANSPOSASE INSC FOR INSERTION ELEMENT IS2A-RELATED"/>
    <property type="match status" value="1"/>
</dbReference>
<dbReference type="Pfam" id="PF01527">
    <property type="entry name" value="HTH_Tnp_1"/>
    <property type="match status" value="1"/>
</dbReference>
<dbReference type="GO" id="GO:0043565">
    <property type="term" value="F:sequence-specific DNA binding"/>
    <property type="evidence" value="ECO:0007669"/>
    <property type="project" value="InterPro"/>
</dbReference>
<reference evidence="2" key="1">
    <citation type="submission" date="2023-07" db="EMBL/GenBank/DDBJ databases">
        <authorList>
            <person name="Pelsma A.J. K."/>
        </authorList>
    </citation>
    <scope>NUCLEOTIDE SEQUENCE</scope>
</reference>
<dbReference type="PANTHER" id="PTHR37936">
    <property type="entry name" value="TRANSPOSASE INSC FOR INSERTION ELEMENT IS2A-RELATED"/>
    <property type="match status" value="1"/>
</dbReference>
<sequence>MSRLDPSIEPNGSGLRRIEVITGTGGRRRWSEDEKALAVEESLAPDAVVSQVARRHGATPQQLFTWRREARRRAEAEGAPAFVPAIAENGAAVRTPASLAPKSEVAAPVVEIEIGEAHVWVWRDADIGMATAILRALRTQPGPK</sequence>
<dbReference type="EMBL" id="OY288114">
    <property type="protein sequence ID" value="CAJ0855770.1"/>
    <property type="molecule type" value="Genomic_DNA"/>
</dbReference>
<evidence type="ECO:0000313" key="2">
    <source>
        <dbReference type="EMBL" id="CAJ0855770.1"/>
    </source>
</evidence>
<dbReference type="SUPFAM" id="SSF48295">
    <property type="entry name" value="TrpR-like"/>
    <property type="match status" value="1"/>
</dbReference>
<dbReference type="GO" id="GO:0004803">
    <property type="term" value="F:transposase activity"/>
    <property type="evidence" value="ECO:0007669"/>
    <property type="project" value="InterPro"/>
</dbReference>
<protein>
    <recommendedName>
        <fullName evidence="3">Transposase</fullName>
    </recommendedName>
</protein>
<dbReference type="GO" id="GO:0006313">
    <property type="term" value="P:DNA transposition"/>
    <property type="evidence" value="ECO:0007669"/>
    <property type="project" value="InterPro"/>
</dbReference>
<name>A0AA48LXN8_9ZZZZ</name>
<evidence type="ECO:0008006" key="3">
    <source>
        <dbReference type="Google" id="ProtNLM"/>
    </source>
</evidence>
<accession>A0AA48LXN8</accession>